<dbReference type="Proteomes" id="UP000095287">
    <property type="component" value="Unplaced"/>
</dbReference>
<evidence type="ECO:0000313" key="2">
    <source>
        <dbReference type="Proteomes" id="UP000095287"/>
    </source>
</evidence>
<keyword evidence="2" id="KW-1185">Reference proteome</keyword>
<evidence type="ECO:0000256" key="1">
    <source>
        <dbReference type="SAM" id="Phobius"/>
    </source>
</evidence>
<dbReference type="AlphaFoldDB" id="A0A1I7ZSR9"/>
<name>A0A1I7ZSR9_9BILA</name>
<reference evidence="3" key="1">
    <citation type="submission" date="2016-11" db="UniProtKB">
        <authorList>
            <consortium name="WormBaseParasite"/>
        </authorList>
    </citation>
    <scope>IDENTIFICATION</scope>
</reference>
<protein>
    <submittedName>
        <fullName evidence="3">Col_cuticle_N domain-containing protein</fullName>
    </submittedName>
</protein>
<organism evidence="2 3">
    <name type="scientific">Steinernema glaseri</name>
    <dbReference type="NCBI Taxonomy" id="37863"/>
    <lineage>
        <taxon>Eukaryota</taxon>
        <taxon>Metazoa</taxon>
        <taxon>Ecdysozoa</taxon>
        <taxon>Nematoda</taxon>
        <taxon>Chromadorea</taxon>
        <taxon>Rhabditida</taxon>
        <taxon>Tylenchina</taxon>
        <taxon>Panagrolaimomorpha</taxon>
        <taxon>Strongyloidoidea</taxon>
        <taxon>Steinernematidae</taxon>
        <taxon>Steinernema</taxon>
    </lineage>
</organism>
<keyword evidence="1" id="KW-0472">Membrane</keyword>
<proteinExistence type="predicted"/>
<feature type="transmembrane region" description="Helical" evidence="1">
    <location>
        <begin position="20"/>
        <end position="42"/>
    </location>
</feature>
<sequence>MIANLHYGDPETSTFSRVSPYIYAALGVVIVVLVGTPVSYLFPYKQSVKEEKAAYACTYAGLNVEFDWRTFAKNECHPTTDRLLEEIKADMSMAHPSY</sequence>
<keyword evidence="1" id="KW-1133">Transmembrane helix</keyword>
<accession>A0A1I7ZSR9</accession>
<keyword evidence="1" id="KW-0812">Transmembrane</keyword>
<evidence type="ECO:0000313" key="3">
    <source>
        <dbReference type="WBParaSite" id="L893_g2918.t1"/>
    </source>
</evidence>
<dbReference type="WBParaSite" id="L893_g2918.t1">
    <property type="protein sequence ID" value="L893_g2918.t1"/>
    <property type="gene ID" value="L893_g2918"/>
</dbReference>